<organism evidence="3 4">
    <name type="scientific">Mucilaginibacter litoreus</name>
    <dbReference type="NCBI Taxonomy" id="1048221"/>
    <lineage>
        <taxon>Bacteria</taxon>
        <taxon>Pseudomonadati</taxon>
        <taxon>Bacteroidota</taxon>
        <taxon>Sphingobacteriia</taxon>
        <taxon>Sphingobacteriales</taxon>
        <taxon>Sphingobacteriaceae</taxon>
        <taxon>Mucilaginibacter</taxon>
    </lineage>
</organism>
<feature type="domain" description="Outer membrane protein beta-barrel" evidence="2">
    <location>
        <begin position="102"/>
        <end position="253"/>
    </location>
</feature>
<accession>A0ABW3ARP2</accession>
<evidence type="ECO:0000256" key="1">
    <source>
        <dbReference type="SAM" id="SignalP"/>
    </source>
</evidence>
<gene>
    <name evidence="3" type="ORF">ACFQZX_07165</name>
</gene>
<dbReference type="EMBL" id="JBHTHZ010000003">
    <property type="protein sequence ID" value="MFD0793393.1"/>
    <property type="molecule type" value="Genomic_DNA"/>
</dbReference>
<evidence type="ECO:0000259" key="2">
    <source>
        <dbReference type="Pfam" id="PF13568"/>
    </source>
</evidence>
<reference evidence="4" key="1">
    <citation type="journal article" date="2019" name="Int. J. Syst. Evol. Microbiol.">
        <title>The Global Catalogue of Microorganisms (GCM) 10K type strain sequencing project: providing services to taxonomists for standard genome sequencing and annotation.</title>
        <authorList>
            <consortium name="The Broad Institute Genomics Platform"/>
            <consortium name="The Broad Institute Genome Sequencing Center for Infectious Disease"/>
            <person name="Wu L."/>
            <person name="Ma J."/>
        </authorList>
    </citation>
    <scope>NUCLEOTIDE SEQUENCE [LARGE SCALE GENOMIC DNA]</scope>
    <source>
        <strain evidence="4">CCUG 61484</strain>
    </source>
</reference>
<dbReference type="Proteomes" id="UP001597010">
    <property type="component" value="Unassembled WGS sequence"/>
</dbReference>
<protein>
    <submittedName>
        <fullName evidence="3">Outer membrane beta-barrel protein</fullName>
    </submittedName>
</protein>
<keyword evidence="1" id="KW-0732">Signal</keyword>
<feature type="signal peptide" evidence="1">
    <location>
        <begin position="1"/>
        <end position="19"/>
    </location>
</feature>
<dbReference type="Pfam" id="PF13568">
    <property type="entry name" value="OMP_b-brl_2"/>
    <property type="match status" value="1"/>
</dbReference>
<feature type="chain" id="PRO_5047029887" evidence="1">
    <location>
        <begin position="20"/>
        <end position="277"/>
    </location>
</feature>
<name>A0ABW3ARP2_9SPHI</name>
<evidence type="ECO:0000313" key="3">
    <source>
        <dbReference type="EMBL" id="MFD0793393.1"/>
    </source>
</evidence>
<comment type="caution">
    <text evidence="3">The sequence shown here is derived from an EMBL/GenBank/DDBJ whole genome shotgun (WGS) entry which is preliminary data.</text>
</comment>
<proteinExistence type="predicted"/>
<keyword evidence="4" id="KW-1185">Reference proteome</keyword>
<dbReference type="RefSeq" id="WP_377113098.1">
    <property type="nucleotide sequence ID" value="NZ_JBHTHZ010000003.1"/>
</dbReference>
<evidence type="ECO:0000313" key="4">
    <source>
        <dbReference type="Proteomes" id="UP001597010"/>
    </source>
</evidence>
<sequence length="277" mass="31234">MKRLLFTTLISFASVALFAQTTTTDSAKTYPDSTKTTGDSTKTRRTRIKLGFGGDATQVGINDTITEVSKAPGFSFGLTFTRFDIGLTTLNDNGSFKLSPQNQFLNYRSWRSSNIGFDILQLGYRFSSSFRIYAAGGFDWTNLRLRRNITIQRNQPTLTYTEDDISYTKNRLSATYIRVPISFDYRTHDDADGRRFHFVAGPDLGIRISSSLKQESKQGDTKLSGNYHFAKFRYGASLRVGYGAIGVFAKYYLNDMFEDSPAQDGLRQFNFGMSVGW</sequence>
<dbReference type="InterPro" id="IPR025665">
    <property type="entry name" value="Beta-barrel_OMP_2"/>
</dbReference>